<dbReference type="PANTHER" id="PTHR30466:SF1">
    <property type="entry name" value="FMN REDUCTASE (NADH) RUTF"/>
    <property type="match status" value="1"/>
</dbReference>
<reference evidence="2 3" key="2">
    <citation type="journal article" date="2016" name="Genome Announc.">
        <title>Complete Genome Sequences of Two Interactive Moderate Thermophiles, Paenibacillus napthalenovorans 32O-Y and Paenibacillus sp. 32O-W.</title>
        <authorList>
            <person name="Butler R.R.III."/>
            <person name="Wang J."/>
            <person name="Stark B.C."/>
            <person name="Pombert J.F."/>
        </authorList>
    </citation>
    <scope>NUCLEOTIDE SEQUENCE [LARGE SCALE GENOMIC DNA]</scope>
    <source>
        <strain evidence="2 3">32O-Y</strain>
    </source>
</reference>
<accession>A0A0U2UQ28</accession>
<dbReference type="EMBL" id="CP013652">
    <property type="protein sequence ID" value="ALS25116.1"/>
    <property type="molecule type" value="Genomic_DNA"/>
</dbReference>
<evidence type="ECO:0000313" key="3">
    <source>
        <dbReference type="Proteomes" id="UP000061660"/>
    </source>
</evidence>
<dbReference type="InterPro" id="IPR002563">
    <property type="entry name" value="Flavin_Rdtase-like_dom"/>
</dbReference>
<sequence length="162" mass="17762">MDDRAFRNAMGQFVTGVTVITTNVGDETHGMTANAFLSVSLNPKLVLVSIGEKAKMLQKIKDAGHYAVNFLAEDQQEISMLFAGQIKDGRSVDFEWLNGMPVIPGAIGRVTCQVVNEYVVGDHTFFVGEVTGIELNDGAPLIYFQGKYRELASMNENETLLI</sequence>
<dbReference type="PANTHER" id="PTHR30466">
    <property type="entry name" value="FLAVIN REDUCTASE"/>
    <property type="match status" value="1"/>
</dbReference>
<dbReference type="KEGG" id="pnp:IJ22_48540"/>
<dbReference type="SMART" id="SM00903">
    <property type="entry name" value="Flavin_Reduct"/>
    <property type="match status" value="1"/>
</dbReference>
<proteinExistence type="predicted"/>
<dbReference type="STRING" id="162209.IJ22_48540"/>
<dbReference type="SUPFAM" id="SSF50475">
    <property type="entry name" value="FMN-binding split barrel"/>
    <property type="match status" value="1"/>
</dbReference>
<keyword evidence="1" id="KW-0560">Oxidoreductase</keyword>
<dbReference type="AlphaFoldDB" id="A0A0U2UQ28"/>
<organism evidence="2 3">
    <name type="scientific">Paenibacillus naphthalenovorans</name>
    <dbReference type="NCBI Taxonomy" id="162209"/>
    <lineage>
        <taxon>Bacteria</taxon>
        <taxon>Bacillati</taxon>
        <taxon>Bacillota</taxon>
        <taxon>Bacilli</taxon>
        <taxon>Bacillales</taxon>
        <taxon>Paenibacillaceae</taxon>
        <taxon>Paenibacillus</taxon>
    </lineage>
</organism>
<dbReference type="OrthoDB" id="9792858at2"/>
<dbReference type="GO" id="GO:0042602">
    <property type="term" value="F:riboflavin reductase (NADPH) activity"/>
    <property type="evidence" value="ECO:0007669"/>
    <property type="project" value="TreeGrafter"/>
</dbReference>
<reference evidence="3" key="1">
    <citation type="submission" date="2015-12" db="EMBL/GenBank/DDBJ databases">
        <title>Complete genome sequences of two moderately thermophilic Paenibacillus species.</title>
        <authorList>
            <person name="Butler R.III."/>
            <person name="Wang J."/>
            <person name="Stark B.C."/>
            <person name="Pombert J.-F."/>
        </authorList>
    </citation>
    <scope>NUCLEOTIDE SEQUENCE [LARGE SCALE GENOMIC DNA]</scope>
    <source>
        <strain evidence="3">32O-Y</strain>
    </source>
</reference>
<evidence type="ECO:0000313" key="2">
    <source>
        <dbReference type="EMBL" id="ALS25116.1"/>
    </source>
</evidence>
<dbReference type="GO" id="GO:0006208">
    <property type="term" value="P:pyrimidine nucleobase catabolic process"/>
    <property type="evidence" value="ECO:0007669"/>
    <property type="project" value="TreeGrafter"/>
</dbReference>
<dbReference type="Pfam" id="PF01613">
    <property type="entry name" value="Flavin_Reduct"/>
    <property type="match status" value="1"/>
</dbReference>
<dbReference type="Gene3D" id="2.30.110.10">
    <property type="entry name" value="Electron Transport, Fmn-binding Protein, Chain A"/>
    <property type="match status" value="1"/>
</dbReference>
<dbReference type="GO" id="GO:0010181">
    <property type="term" value="F:FMN binding"/>
    <property type="evidence" value="ECO:0007669"/>
    <property type="project" value="InterPro"/>
</dbReference>
<dbReference type="PATRIC" id="fig|162209.4.peg.5123"/>
<gene>
    <name evidence="2" type="ORF">IJ22_48540</name>
</gene>
<dbReference type="InterPro" id="IPR050268">
    <property type="entry name" value="NADH-dep_flavin_reductase"/>
</dbReference>
<dbReference type="RefSeq" id="WP_062410552.1">
    <property type="nucleotide sequence ID" value="NZ_BJCS01000009.1"/>
</dbReference>
<name>A0A0U2UQ28_9BACL</name>
<keyword evidence="3" id="KW-1185">Reference proteome</keyword>
<dbReference type="Proteomes" id="UP000061660">
    <property type="component" value="Chromosome"/>
</dbReference>
<evidence type="ECO:0000256" key="1">
    <source>
        <dbReference type="ARBA" id="ARBA00023002"/>
    </source>
</evidence>
<dbReference type="InterPro" id="IPR012349">
    <property type="entry name" value="Split_barrel_FMN-bd"/>
</dbReference>
<protein>
    <submittedName>
        <fullName evidence="2">NADH-dependent flavin reductase</fullName>
    </submittedName>
</protein>